<keyword evidence="1" id="KW-0812">Transmembrane</keyword>
<evidence type="ECO:0000313" key="3">
    <source>
        <dbReference type="Proteomes" id="UP000177383"/>
    </source>
</evidence>
<accession>A0A1F5ZMD7</accession>
<comment type="caution">
    <text evidence="2">The sequence shown here is derived from an EMBL/GenBank/DDBJ whole genome shotgun (WGS) entry which is preliminary data.</text>
</comment>
<evidence type="ECO:0000256" key="1">
    <source>
        <dbReference type="SAM" id="Phobius"/>
    </source>
</evidence>
<dbReference type="AlphaFoldDB" id="A0A1F5ZMD7"/>
<proteinExistence type="predicted"/>
<gene>
    <name evidence="2" type="ORF">A2773_00075</name>
</gene>
<dbReference type="Proteomes" id="UP000177383">
    <property type="component" value="Unassembled WGS sequence"/>
</dbReference>
<dbReference type="STRING" id="1798375.A2773_00075"/>
<sequence length="290" mass="31064">MMKESKNRGQVILIILLITTVGLTIGLSLVSRTITDIKVSTQITESSKAFSAAESGIEAALKGTSIGDIGSLDLGGGASANYAVTEYGNSDDPLVFKDVAAGDAKTIWLVKHDEATGNILTPPDTNGKYDSQRIEICWGKDLSNPSEVPAVEVSLLYYDTNELSYKMGTLAFDDNDSRVNGFEKDVDNGNTQARCSNENRRYNVELNFSANTDYGFNANASFTRVALMVKPLYAQTDVVIGTESGKNLPSQGKQITSTGTTTSGTARKISVVQGHATLPPIFGYTLFTTN</sequence>
<evidence type="ECO:0008006" key="4">
    <source>
        <dbReference type="Google" id="ProtNLM"/>
    </source>
</evidence>
<feature type="transmembrane region" description="Helical" evidence="1">
    <location>
        <begin position="12"/>
        <end position="30"/>
    </location>
</feature>
<protein>
    <recommendedName>
        <fullName evidence="4">Type 4 fimbrial biogenesis protein PilX N-terminal domain-containing protein</fullName>
    </recommendedName>
</protein>
<evidence type="ECO:0000313" key="2">
    <source>
        <dbReference type="EMBL" id="OGG13676.1"/>
    </source>
</evidence>
<name>A0A1F5ZMD7_9BACT</name>
<dbReference type="EMBL" id="MFJE01000042">
    <property type="protein sequence ID" value="OGG13676.1"/>
    <property type="molecule type" value="Genomic_DNA"/>
</dbReference>
<reference evidence="2 3" key="1">
    <citation type="journal article" date="2016" name="Nat. Commun.">
        <title>Thousands of microbial genomes shed light on interconnected biogeochemical processes in an aquifer system.</title>
        <authorList>
            <person name="Anantharaman K."/>
            <person name="Brown C.T."/>
            <person name="Hug L.A."/>
            <person name="Sharon I."/>
            <person name="Castelle C.J."/>
            <person name="Probst A.J."/>
            <person name="Thomas B.C."/>
            <person name="Singh A."/>
            <person name="Wilkins M.J."/>
            <person name="Karaoz U."/>
            <person name="Brodie E.L."/>
            <person name="Williams K.H."/>
            <person name="Hubbard S.S."/>
            <person name="Banfield J.F."/>
        </authorList>
    </citation>
    <scope>NUCLEOTIDE SEQUENCE [LARGE SCALE GENOMIC DNA]</scope>
</reference>
<keyword evidence="1" id="KW-1133">Transmembrane helix</keyword>
<keyword evidence="1" id="KW-0472">Membrane</keyword>
<organism evidence="2 3">
    <name type="scientific">Candidatus Gottesmanbacteria bacterium RIFCSPHIGHO2_01_FULL_39_10</name>
    <dbReference type="NCBI Taxonomy" id="1798375"/>
    <lineage>
        <taxon>Bacteria</taxon>
        <taxon>Candidatus Gottesmaniibacteriota</taxon>
    </lineage>
</organism>